<dbReference type="GO" id="GO:0006355">
    <property type="term" value="P:regulation of DNA-templated transcription"/>
    <property type="evidence" value="ECO:0007669"/>
    <property type="project" value="InterPro"/>
</dbReference>
<protein>
    <submittedName>
        <fullName evidence="5">Response regulator transcription factor</fullName>
    </submittedName>
</protein>
<evidence type="ECO:0000256" key="1">
    <source>
        <dbReference type="ARBA" id="ARBA00023015"/>
    </source>
</evidence>
<dbReference type="InterPro" id="IPR036388">
    <property type="entry name" value="WH-like_DNA-bd_sf"/>
</dbReference>
<evidence type="ECO:0000259" key="4">
    <source>
        <dbReference type="PROSITE" id="PS50043"/>
    </source>
</evidence>
<keyword evidence="3" id="KW-0804">Transcription</keyword>
<evidence type="ECO:0000256" key="2">
    <source>
        <dbReference type="ARBA" id="ARBA00023125"/>
    </source>
</evidence>
<sequence>KGLFGARDEEILDAVGPSIAQAFSNALTIWDVRTRYQVFRKTIDNFPIGIMLIEKRNNVVFTNAIAQEYMKELGNTDPVFYSAFYTNKIFPYYQNDVFGYQTSFPLRIKNFIFRVIPTSNEGPALNEILSAESSAFQPSAREVVSFYNMEACVYIIRDETPRIQGTQDIYDSFNLTKREREVMELILSGFSNNDIAEKLVLSFNTVKIHVSNIYRKAGVSNRIDLINKVRQQSFQDK</sequence>
<dbReference type="PANTHER" id="PTHR44688">
    <property type="entry name" value="DNA-BINDING TRANSCRIPTIONAL ACTIVATOR DEVR_DOSR"/>
    <property type="match status" value="1"/>
</dbReference>
<proteinExistence type="predicted"/>
<reference evidence="5" key="2">
    <citation type="journal article" date="2021" name="PeerJ">
        <title>Extensive microbial diversity within the chicken gut microbiome revealed by metagenomics and culture.</title>
        <authorList>
            <person name="Gilroy R."/>
            <person name="Ravi A."/>
            <person name="Getino M."/>
            <person name="Pursley I."/>
            <person name="Horton D.L."/>
            <person name="Alikhan N.F."/>
            <person name="Baker D."/>
            <person name="Gharbi K."/>
            <person name="Hall N."/>
            <person name="Watson M."/>
            <person name="Adriaenssens E.M."/>
            <person name="Foster-Nyarko E."/>
            <person name="Jarju S."/>
            <person name="Secka A."/>
            <person name="Antonio M."/>
            <person name="Oren A."/>
            <person name="Chaudhuri R.R."/>
            <person name="La Ragione R."/>
            <person name="Hildebrand F."/>
            <person name="Pallen M.J."/>
        </authorList>
    </citation>
    <scope>NUCLEOTIDE SEQUENCE</scope>
    <source>
        <strain evidence="5">ChiHcec3-6078</strain>
    </source>
</reference>
<dbReference type="CDD" id="cd06170">
    <property type="entry name" value="LuxR_C_like"/>
    <property type="match status" value="1"/>
</dbReference>
<name>A0A9D1I0I0_9FIRM</name>
<organism evidence="5 6">
    <name type="scientific">Candidatus Allocopromorpha excrementigallinarum</name>
    <dbReference type="NCBI Taxonomy" id="2840742"/>
    <lineage>
        <taxon>Bacteria</taxon>
        <taxon>Bacillati</taxon>
        <taxon>Bacillota</taxon>
        <taxon>Clostridia</taxon>
        <taxon>Eubacteriales</taxon>
        <taxon>Eubacteriaceae</taxon>
        <taxon>Eubacteriaceae incertae sedis</taxon>
        <taxon>Candidatus Allocopromorpha</taxon>
    </lineage>
</organism>
<dbReference type="PROSITE" id="PS50043">
    <property type="entry name" value="HTH_LUXR_2"/>
    <property type="match status" value="1"/>
</dbReference>
<evidence type="ECO:0000313" key="5">
    <source>
        <dbReference type="EMBL" id="HIU24978.1"/>
    </source>
</evidence>
<gene>
    <name evidence="5" type="ORF">IAC50_00575</name>
</gene>
<dbReference type="EMBL" id="DVMP01000013">
    <property type="protein sequence ID" value="HIU24978.1"/>
    <property type="molecule type" value="Genomic_DNA"/>
</dbReference>
<dbReference type="Pfam" id="PF00196">
    <property type="entry name" value="GerE"/>
    <property type="match status" value="1"/>
</dbReference>
<dbReference type="PANTHER" id="PTHR44688:SF16">
    <property type="entry name" value="DNA-BINDING TRANSCRIPTIONAL ACTIVATOR DEVR_DOSR"/>
    <property type="match status" value="1"/>
</dbReference>
<accession>A0A9D1I0I0</accession>
<comment type="caution">
    <text evidence="5">The sequence shown here is derived from an EMBL/GenBank/DDBJ whole genome shotgun (WGS) entry which is preliminary data.</text>
</comment>
<keyword evidence="2" id="KW-0238">DNA-binding</keyword>
<dbReference type="SMART" id="SM00421">
    <property type="entry name" value="HTH_LUXR"/>
    <property type="match status" value="1"/>
</dbReference>
<dbReference type="SUPFAM" id="SSF46894">
    <property type="entry name" value="C-terminal effector domain of the bipartite response regulators"/>
    <property type="match status" value="1"/>
</dbReference>
<dbReference type="Gene3D" id="1.10.10.10">
    <property type="entry name" value="Winged helix-like DNA-binding domain superfamily/Winged helix DNA-binding domain"/>
    <property type="match status" value="1"/>
</dbReference>
<dbReference type="AlphaFoldDB" id="A0A9D1I0I0"/>
<keyword evidence="1" id="KW-0805">Transcription regulation</keyword>
<dbReference type="InterPro" id="IPR016032">
    <property type="entry name" value="Sig_transdc_resp-reg_C-effctor"/>
</dbReference>
<reference evidence="5" key="1">
    <citation type="submission" date="2020-10" db="EMBL/GenBank/DDBJ databases">
        <authorList>
            <person name="Gilroy R."/>
        </authorList>
    </citation>
    <scope>NUCLEOTIDE SEQUENCE</scope>
    <source>
        <strain evidence="5">ChiHcec3-6078</strain>
    </source>
</reference>
<dbReference type="GO" id="GO:0003677">
    <property type="term" value="F:DNA binding"/>
    <property type="evidence" value="ECO:0007669"/>
    <property type="project" value="UniProtKB-KW"/>
</dbReference>
<dbReference type="PROSITE" id="PS00622">
    <property type="entry name" value="HTH_LUXR_1"/>
    <property type="match status" value="1"/>
</dbReference>
<feature type="non-terminal residue" evidence="5">
    <location>
        <position position="1"/>
    </location>
</feature>
<dbReference type="PRINTS" id="PR00038">
    <property type="entry name" value="HTHLUXR"/>
</dbReference>
<evidence type="ECO:0000313" key="6">
    <source>
        <dbReference type="Proteomes" id="UP000824090"/>
    </source>
</evidence>
<evidence type="ECO:0000256" key="3">
    <source>
        <dbReference type="ARBA" id="ARBA00023163"/>
    </source>
</evidence>
<dbReference type="InterPro" id="IPR000792">
    <property type="entry name" value="Tscrpt_reg_LuxR_C"/>
</dbReference>
<dbReference type="Proteomes" id="UP000824090">
    <property type="component" value="Unassembled WGS sequence"/>
</dbReference>
<feature type="domain" description="HTH luxR-type" evidence="4">
    <location>
        <begin position="168"/>
        <end position="233"/>
    </location>
</feature>